<accession>A0A4Q0YU89</accession>
<name>A0A4Q0YU89_9GAMM</name>
<dbReference type="EMBL" id="PEIB01000016">
    <property type="protein sequence ID" value="RXJ72759.1"/>
    <property type="molecule type" value="Genomic_DNA"/>
</dbReference>
<gene>
    <name evidence="1" type="ORF">CS022_14080</name>
</gene>
<sequence length="171" mass="18881">MVGEGDRSGRLAYWVMKSKSETPVLLPGDGGDLLQFVDVNDVASFILRCAEQRVFGDFNLSGPSISWTTFAELLGIDNGRWVDVATNEREEAALSFRELPLFRPRGIAEASFMNISNQKARASGFSVTDVQTTLQSFANWMHQHGAENITPEDIRSEFLAEGKEALLISGH</sequence>
<evidence type="ECO:0000313" key="1">
    <source>
        <dbReference type="EMBL" id="RXJ72759.1"/>
    </source>
</evidence>
<comment type="caution">
    <text evidence="1">The sequence shown here is derived from an EMBL/GenBank/DDBJ whole genome shotgun (WGS) entry which is preliminary data.</text>
</comment>
<protein>
    <submittedName>
        <fullName evidence="1">Uncharacterized protein</fullName>
    </submittedName>
</protein>
<organism evidence="1 2">
    <name type="scientific">Veronia nyctiphanis</name>
    <dbReference type="NCBI Taxonomy" id="1278244"/>
    <lineage>
        <taxon>Bacteria</taxon>
        <taxon>Pseudomonadati</taxon>
        <taxon>Pseudomonadota</taxon>
        <taxon>Gammaproteobacteria</taxon>
        <taxon>Vibrionales</taxon>
        <taxon>Vibrionaceae</taxon>
        <taxon>Veronia</taxon>
    </lineage>
</organism>
<keyword evidence="2" id="KW-1185">Reference proteome</keyword>
<dbReference type="SUPFAM" id="SSF51735">
    <property type="entry name" value="NAD(P)-binding Rossmann-fold domains"/>
    <property type="match status" value="1"/>
</dbReference>
<dbReference type="InterPro" id="IPR036291">
    <property type="entry name" value="NAD(P)-bd_dom_sf"/>
</dbReference>
<dbReference type="Gene3D" id="3.40.50.720">
    <property type="entry name" value="NAD(P)-binding Rossmann-like Domain"/>
    <property type="match status" value="1"/>
</dbReference>
<evidence type="ECO:0000313" key="2">
    <source>
        <dbReference type="Proteomes" id="UP000290287"/>
    </source>
</evidence>
<dbReference type="AlphaFoldDB" id="A0A4Q0YU89"/>
<dbReference type="Proteomes" id="UP000290287">
    <property type="component" value="Unassembled WGS sequence"/>
</dbReference>
<reference evidence="1 2" key="1">
    <citation type="submission" date="2017-10" db="EMBL/GenBank/DDBJ databases">
        <title>Nyctiphanis sp. nov., isolated from the stomach of the euphausiid Nyctiphanes simplex (Hansen, 1911) in the Gulf of California.</title>
        <authorList>
            <person name="Gomez-Gil B."/>
            <person name="Aguilar-Mendez M."/>
            <person name="Lopez-Cortes A."/>
            <person name="Gomez-Gutierrez J."/>
            <person name="Roque A."/>
            <person name="Lang E."/>
            <person name="Gonzalez-Castillo A."/>
        </authorList>
    </citation>
    <scope>NUCLEOTIDE SEQUENCE [LARGE SCALE GENOMIC DNA]</scope>
    <source>
        <strain evidence="1 2">CAIM 600</strain>
    </source>
</reference>
<proteinExistence type="predicted"/>